<dbReference type="HOGENOM" id="CLU_3234252_0_0_6"/>
<evidence type="ECO:0000313" key="2">
    <source>
        <dbReference type="Proteomes" id="UP000032266"/>
    </source>
</evidence>
<dbReference type="EMBL" id="CP007142">
    <property type="protein sequence ID" value="AJQ95938.1"/>
    <property type="molecule type" value="Genomic_DNA"/>
</dbReference>
<dbReference type="AlphaFoldDB" id="A0A0C5VR94"/>
<proteinExistence type="predicted"/>
<reference evidence="1 2" key="1">
    <citation type="submission" date="2014-01" db="EMBL/GenBank/DDBJ databases">
        <title>Full genme sequencing of cellulolytic bacterium Gynuella sunshinyii YC6258T gen. nov., sp. nov.</title>
        <authorList>
            <person name="Khan H."/>
            <person name="Chung E.J."/>
            <person name="Chung Y.R."/>
        </authorList>
    </citation>
    <scope>NUCLEOTIDE SEQUENCE [LARGE SCALE GENOMIC DNA]</scope>
    <source>
        <strain evidence="1 2">YC6258</strain>
    </source>
</reference>
<organism evidence="1 2">
    <name type="scientific">Gynuella sunshinyii YC6258</name>
    <dbReference type="NCBI Taxonomy" id="1445510"/>
    <lineage>
        <taxon>Bacteria</taxon>
        <taxon>Pseudomonadati</taxon>
        <taxon>Pseudomonadota</taxon>
        <taxon>Gammaproteobacteria</taxon>
        <taxon>Oceanospirillales</taxon>
        <taxon>Saccharospirillaceae</taxon>
        <taxon>Gynuella</taxon>
    </lineage>
</organism>
<name>A0A0C5VR94_9GAMM</name>
<dbReference type="Proteomes" id="UP000032266">
    <property type="component" value="Chromosome"/>
</dbReference>
<gene>
    <name evidence="1" type="ORF">YC6258_03902</name>
</gene>
<protein>
    <submittedName>
        <fullName evidence="1">Uncharacterized protein</fullName>
    </submittedName>
</protein>
<keyword evidence="2" id="KW-1185">Reference proteome</keyword>
<dbReference type="KEGG" id="gsn:YC6258_03902"/>
<sequence length="43" mass="5049">MLETPIAPFFVHFFDSHFLWVFFKQQQIPVVKFLVALIATPTP</sequence>
<evidence type="ECO:0000313" key="1">
    <source>
        <dbReference type="EMBL" id="AJQ95938.1"/>
    </source>
</evidence>
<accession>A0A0C5VR94</accession>